<evidence type="ECO:0000313" key="3">
    <source>
        <dbReference type="EMBL" id="KKK22072.1"/>
    </source>
</evidence>
<name>A0A0F8XEQ2_9EURO</name>
<gene>
    <name evidence="3" type="ORF">ARAM_002396</name>
</gene>
<evidence type="ECO:0000259" key="2">
    <source>
        <dbReference type="Pfam" id="PF07859"/>
    </source>
</evidence>
<protein>
    <recommendedName>
        <fullName evidence="2">Alpha/beta hydrolase fold-3 domain-containing protein</fullName>
    </recommendedName>
</protein>
<reference evidence="3 4" key="1">
    <citation type="submission" date="2015-02" db="EMBL/GenBank/DDBJ databases">
        <title>Draft Genome Sequences of Two Closely-Related Aflatoxigenic Aspergillus Species Obtained from the Cote d'Ivoire.</title>
        <authorList>
            <person name="Moore G.G."/>
            <person name="Beltz S.B."/>
            <person name="Mack B.M."/>
        </authorList>
    </citation>
    <scope>NUCLEOTIDE SEQUENCE [LARGE SCALE GENOMIC DNA]</scope>
    <source>
        <strain evidence="3 4">SRRC1468</strain>
    </source>
</reference>
<dbReference type="Gene3D" id="3.40.50.1820">
    <property type="entry name" value="alpha/beta hydrolase"/>
    <property type="match status" value="1"/>
</dbReference>
<dbReference type="Proteomes" id="UP000034291">
    <property type="component" value="Unassembled WGS sequence"/>
</dbReference>
<dbReference type="InterPro" id="IPR050300">
    <property type="entry name" value="GDXG_lipolytic_enzyme"/>
</dbReference>
<evidence type="ECO:0000313" key="4">
    <source>
        <dbReference type="Proteomes" id="UP000034291"/>
    </source>
</evidence>
<dbReference type="InterPro" id="IPR013094">
    <property type="entry name" value="AB_hydrolase_3"/>
</dbReference>
<dbReference type="OrthoDB" id="408631at2759"/>
<evidence type="ECO:0000256" key="1">
    <source>
        <dbReference type="ARBA" id="ARBA00022801"/>
    </source>
</evidence>
<dbReference type="Pfam" id="PF07859">
    <property type="entry name" value="Abhydrolase_3"/>
    <property type="match status" value="1"/>
</dbReference>
<dbReference type="SUPFAM" id="SSF53474">
    <property type="entry name" value="alpha/beta-Hydrolases"/>
    <property type="match status" value="1"/>
</dbReference>
<organism evidence="3 4">
    <name type="scientific">Aspergillus rambellii</name>
    <dbReference type="NCBI Taxonomy" id="308745"/>
    <lineage>
        <taxon>Eukaryota</taxon>
        <taxon>Fungi</taxon>
        <taxon>Dikarya</taxon>
        <taxon>Ascomycota</taxon>
        <taxon>Pezizomycotina</taxon>
        <taxon>Eurotiomycetes</taxon>
        <taxon>Eurotiomycetidae</taxon>
        <taxon>Eurotiales</taxon>
        <taxon>Aspergillaceae</taxon>
        <taxon>Aspergillus</taxon>
        <taxon>Aspergillus subgen. Nidulantes</taxon>
    </lineage>
</organism>
<comment type="caution">
    <text evidence="3">The sequence shown here is derived from an EMBL/GenBank/DDBJ whole genome shotgun (WGS) entry which is preliminary data.</text>
</comment>
<dbReference type="GO" id="GO:0016787">
    <property type="term" value="F:hydrolase activity"/>
    <property type="evidence" value="ECO:0007669"/>
    <property type="project" value="UniProtKB-KW"/>
</dbReference>
<dbReference type="AlphaFoldDB" id="A0A0F8XEQ2"/>
<dbReference type="PANTHER" id="PTHR48081">
    <property type="entry name" value="AB HYDROLASE SUPERFAMILY PROTEIN C4A8.06C"/>
    <property type="match status" value="1"/>
</dbReference>
<accession>A0A0F8XEQ2</accession>
<keyword evidence="1" id="KW-0378">Hydrolase</keyword>
<proteinExistence type="predicted"/>
<keyword evidence="4" id="KW-1185">Reference proteome</keyword>
<dbReference type="InterPro" id="IPR029058">
    <property type="entry name" value="AB_hydrolase_fold"/>
</dbReference>
<sequence length="347" mass="38882">MAPLMNDPNTWSEWSEPDLLIRFEQMLKQKVASKYFKENTVAAMPITRKRWAGQYKEDSDAYFERVKGEISCQEILIPFRDGYQARALVYKPLEIPVDGCAVVAIIHGGGFCLGSAEMEAIPCIDATRSYGCISISLEYRLAPEYKYPTPFEDCWDAIRWIASNAGTLGGNLSKGFILGGTSAGAHMTATLSHWARDQNLSPPLTGLYLNVVGLVVPEAVPETYKDLYRSREQNKEGMTLSAAANAVYLEALQPDLTSHIYNPFNWPSGHAGLPPTYFQICGADILRDEALIYERILREEHNTPTKVDIYPGLPHVFWVNFPTHSSTRKFYSDVNQGLGWLLKESAK</sequence>
<feature type="domain" description="Alpha/beta hydrolase fold-3" evidence="2">
    <location>
        <begin position="105"/>
        <end position="318"/>
    </location>
</feature>
<dbReference type="STRING" id="308745.A0A0F8XEQ2"/>
<dbReference type="EMBL" id="JZBS01001586">
    <property type="protein sequence ID" value="KKK22072.1"/>
    <property type="molecule type" value="Genomic_DNA"/>
</dbReference>